<evidence type="ECO:0000313" key="2">
    <source>
        <dbReference type="EMBL" id="KAK1124604.1"/>
    </source>
</evidence>
<keyword evidence="3" id="KW-1185">Reference proteome</keyword>
<dbReference type="Proteomes" id="UP001177670">
    <property type="component" value="Unassembled WGS sequence"/>
</dbReference>
<evidence type="ECO:0000313" key="3">
    <source>
        <dbReference type="Proteomes" id="UP001177670"/>
    </source>
</evidence>
<dbReference type="AlphaFoldDB" id="A0AA40FSL0"/>
<reference evidence="2" key="1">
    <citation type="submission" date="2021-10" db="EMBL/GenBank/DDBJ databases">
        <title>Melipona bicolor Genome sequencing and assembly.</title>
        <authorList>
            <person name="Araujo N.S."/>
            <person name="Arias M.C."/>
        </authorList>
    </citation>
    <scope>NUCLEOTIDE SEQUENCE</scope>
    <source>
        <strain evidence="2">USP_2M_L1-L4_2017</strain>
        <tissue evidence="2">Whole body</tissue>
    </source>
</reference>
<comment type="caution">
    <text evidence="2">The sequence shown here is derived from an EMBL/GenBank/DDBJ whole genome shotgun (WGS) entry which is preliminary data.</text>
</comment>
<evidence type="ECO:0000256" key="1">
    <source>
        <dbReference type="SAM" id="MobiDB-lite"/>
    </source>
</evidence>
<organism evidence="2 3">
    <name type="scientific">Melipona bicolor</name>
    <dbReference type="NCBI Taxonomy" id="60889"/>
    <lineage>
        <taxon>Eukaryota</taxon>
        <taxon>Metazoa</taxon>
        <taxon>Ecdysozoa</taxon>
        <taxon>Arthropoda</taxon>
        <taxon>Hexapoda</taxon>
        <taxon>Insecta</taxon>
        <taxon>Pterygota</taxon>
        <taxon>Neoptera</taxon>
        <taxon>Endopterygota</taxon>
        <taxon>Hymenoptera</taxon>
        <taxon>Apocrita</taxon>
        <taxon>Aculeata</taxon>
        <taxon>Apoidea</taxon>
        <taxon>Anthophila</taxon>
        <taxon>Apidae</taxon>
        <taxon>Melipona</taxon>
    </lineage>
</organism>
<proteinExistence type="predicted"/>
<feature type="region of interest" description="Disordered" evidence="1">
    <location>
        <begin position="23"/>
        <end position="45"/>
    </location>
</feature>
<gene>
    <name evidence="2" type="ORF">K0M31_005978</name>
</gene>
<protein>
    <submittedName>
        <fullName evidence="2">Uncharacterized protein</fullName>
    </submittedName>
</protein>
<accession>A0AA40FSL0</accession>
<name>A0AA40FSL0_9HYME</name>
<feature type="compositionally biased region" description="Polar residues" evidence="1">
    <location>
        <begin position="23"/>
        <end position="34"/>
    </location>
</feature>
<dbReference type="EMBL" id="JAHYIQ010000017">
    <property type="protein sequence ID" value="KAK1124604.1"/>
    <property type="molecule type" value="Genomic_DNA"/>
</dbReference>
<sequence>MAPADFDLRLDFSTGVAIDWLKNGSSESSNSLGAQNDRFLPTVDDTDDRDDAIVVEAITEPSVVISSDSASTWMSGKTVRESLWGSSRAARKFVEM</sequence>